<accession>A0A0S2LVS9</accession>
<evidence type="ECO:0000313" key="1">
    <source>
        <dbReference type="EMBL" id="ALO65227.1"/>
    </source>
</evidence>
<name>A0A0S2LVS9_9MICC</name>
<dbReference type="OrthoDB" id="9770427at2"/>
<dbReference type="EMBL" id="CP013200">
    <property type="protein sequence ID" value="ALO65227.1"/>
    <property type="molecule type" value="Genomic_DNA"/>
</dbReference>
<reference evidence="2" key="1">
    <citation type="submission" date="2015-11" db="EMBL/GenBank/DDBJ databases">
        <authorList>
            <person name="Kumar R."/>
            <person name="Singh D."/>
            <person name="Swarnkar M.K."/>
            <person name="Singh A.K."/>
            <person name="Kumar S."/>
        </authorList>
    </citation>
    <scope>NUCLEOTIDE SEQUENCE [LARGE SCALE GENOMIC DNA]</scope>
    <source>
        <strain evidence="2">ERGS4:06</strain>
    </source>
</reference>
<dbReference type="RefSeq" id="WP_062285461.1">
    <property type="nucleotide sequence ID" value="NZ_CP013200.1"/>
</dbReference>
<evidence type="ECO:0008006" key="3">
    <source>
        <dbReference type="Google" id="ProtNLM"/>
    </source>
</evidence>
<dbReference type="Proteomes" id="UP000059574">
    <property type="component" value="Chromosome"/>
</dbReference>
<gene>
    <name evidence="1" type="ORF">AS189_00420</name>
</gene>
<evidence type="ECO:0000313" key="2">
    <source>
        <dbReference type="Proteomes" id="UP000059574"/>
    </source>
</evidence>
<dbReference type="AlphaFoldDB" id="A0A0S2LVS9"/>
<dbReference type="SUPFAM" id="SSF53474">
    <property type="entry name" value="alpha/beta-Hydrolases"/>
    <property type="match status" value="1"/>
</dbReference>
<protein>
    <recommendedName>
        <fullName evidence="3">Alpha/beta hydrolase</fullName>
    </recommendedName>
</protein>
<reference evidence="1 2" key="2">
    <citation type="journal article" date="2016" name="J. Biotechnol.">
        <title>Complete genome sequence of Arthrobacter alpinus ERGS4:06, a yellow pigmented bacterium tolerant to cold and radiations isolated from Sikkim Himalaya.</title>
        <authorList>
            <person name="Kumar R."/>
            <person name="Singh D."/>
            <person name="Swarnkar M.K."/>
            <person name="Singh A.K."/>
            <person name="Kumar S."/>
        </authorList>
    </citation>
    <scope>NUCLEOTIDE SEQUENCE [LARGE SCALE GENOMIC DNA]</scope>
    <source>
        <strain evidence="1 2">ERGS4:06</strain>
    </source>
</reference>
<proteinExistence type="predicted"/>
<dbReference type="InterPro" id="IPR029058">
    <property type="entry name" value="AB_hydrolase_fold"/>
</dbReference>
<dbReference type="Gene3D" id="3.40.50.1820">
    <property type="entry name" value="alpha/beta hydrolase"/>
    <property type="match status" value="1"/>
</dbReference>
<sequence length="252" mass="26865">MTSLKRLGWWALDYIYAGWQQLASLFRSAVPDRYSEGNLVLPAIVLLPGVYEGWLFLEPAASRLNALGFRVFSVPELGLNRRPVPEAAASVAKFLAKLGESHGITECILLAHSKGGLIGKRAMLDAVLCPDISLKYDAGTPVPAPPAPVEVLGLVAVATPFSGSPYAKYLLSRTLRDFSPVDAVLLALQADTALNHKIVSIYPEFDPHIPGGSALAGAVNIELPIAGHFRTLHDETLLDAVTHAVQGLAAEA</sequence>
<organism evidence="1 2">
    <name type="scientific">Arthrobacter alpinus</name>
    <dbReference type="NCBI Taxonomy" id="656366"/>
    <lineage>
        <taxon>Bacteria</taxon>
        <taxon>Bacillati</taxon>
        <taxon>Actinomycetota</taxon>
        <taxon>Actinomycetes</taxon>
        <taxon>Micrococcales</taxon>
        <taxon>Micrococcaceae</taxon>
        <taxon>Arthrobacter</taxon>
    </lineage>
</organism>